<sequence length="45" mass="5651">MKHYTTVTKLVHYSSKFTFDYDERYSRQYSTFRDRRLSSTMDWTD</sequence>
<accession>A0A821K7W9</accession>
<dbReference type="Proteomes" id="UP000663873">
    <property type="component" value="Unassembled WGS sequence"/>
</dbReference>
<comment type="caution">
    <text evidence="1">The sequence shown here is derived from an EMBL/GenBank/DDBJ whole genome shotgun (WGS) entry which is preliminary data.</text>
</comment>
<reference evidence="1" key="1">
    <citation type="submission" date="2021-02" db="EMBL/GenBank/DDBJ databases">
        <authorList>
            <person name="Nowell W R."/>
        </authorList>
    </citation>
    <scope>NUCLEOTIDE SEQUENCE</scope>
</reference>
<protein>
    <submittedName>
        <fullName evidence="1">Uncharacterized protein</fullName>
    </submittedName>
</protein>
<keyword evidence="2" id="KW-1185">Reference proteome</keyword>
<dbReference type="EMBL" id="CAJOBP010038224">
    <property type="protein sequence ID" value="CAF4733562.1"/>
    <property type="molecule type" value="Genomic_DNA"/>
</dbReference>
<evidence type="ECO:0000313" key="1">
    <source>
        <dbReference type="EMBL" id="CAF4733562.1"/>
    </source>
</evidence>
<proteinExistence type="predicted"/>
<feature type="non-terminal residue" evidence="1">
    <location>
        <position position="45"/>
    </location>
</feature>
<feature type="non-terminal residue" evidence="1">
    <location>
        <position position="1"/>
    </location>
</feature>
<name>A0A821K7W9_9BILA</name>
<organism evidence="1 2">
    <name type="scientific">Rotaria socialis</name>
    <dbReference type="NCBI Taxonomy" id="392032"/>
    <lineage>
        <taxon>Eukaryota</taxon>
        <taxon>Metazoa</taxon>
        <taxon>Spiralia</taxon>
        <taxon>Gnathifera</taxon>
        <taxon>Rotifera</taxon>
        <taxon>Eurotatoria</taxon>
        <taxon>Bdelloidea</taxon>
        <taxon>Philodinida</taxon>
        <taxon>Philodinidae</taxon>
        <taxon>Rotaria</taxon>
    </lineage>
</organism>
<dbReference type="AlphaFoldDB" id="A0A821K7W9"/>
<evidence type="ECO:0000313" key="2">
    <source>
        <dbReference type="Proteomes" id="UP000663873"/>
    </source>
</evidence>
<gene>
    <name evidence="1" type="ORF">UJA718_LOCUS37920</name>
</gene>